<keyword evidence="8" id="KW-1185">Reference proteome</keyword>
<dbReference type="GO" id="GO:0017171">
    <property type="term" value="F:serine hydrolase activity"/>
    <property type="evidence" value="ECO:0007669"/>
    <property type="project" value="TreeGrafter"/>
</dbReference>
<accession>A0A182NSI6</accession>
<dbReference type="InterPro" id="IPR000734">
    <property type="entry name" value="TAG_lipase"/>
</dbReference>
<dbReference type="VEuPathDB" id="VectorBase:ADIR010626"/>
<reference evidence="8" key="1">
    <citation type="submission" date="2013-03" db="EMBL/GenBank/DDBJ databases">
        <title>The Genome Sequence of Anopheles dirus WRAIR2.</title>
        <authorList>
            <consortium name="The Broad Institute Genomics Platform"/>
            <person name="Neafsey D.E."/>
            <person name="Walton C."/>
            <person name="Walker B."/>
            <person name="Young S.K."/>
            <person name="Zeng Q."/>
            <person name="Gargeya S."/>
            <person name="Fitzgerald M."/>
            <person name="Haas B."/>
            <person name="Abouelleil A."/>
            <person name="Allen A.W."/>
            <person name="Alvarado L."/>
            <person name="Arachchi H.M."/>
            <person name="Berlin A.M."/>
            <person name="Chapman S.B."/>
            <person name="Gainer-Dewar J."/>
            <person name="Goldberg J."/>
            <person name="Griggs A."/>
            <person name="Gujja S."/>
            <person name="Hansen M."/>
            <person name="Howarth C."/>
            <person name="Imamovic A."/>
            <person name="Ireland A."/>
            <person name="Larimer J."/>
            <person name="McCowan C."/>
            <person name="Murphy C."/>
            <person name="Pearson M."/>
            <person name="Poon T.W."/>
            <person name="Priest M."/>
            <person name="Roberts A."/>
            <person name="Saif S."/>
            <person name="Shea T."/>
            <person name="Sisk P."/>
            <person name="Sykes S."/>
            <person name="Wortman J."/>
            <person name="Nusbaum C."/>
            <person name="Birren B."/>
        </authorList>
    </citation>
    <scope>NUCLEOTIDE SEQUENCE [LARGE SCALE GENOMIC DNA]</scope>
    <source>
        <strain evidence="8">WRAIR2</strain>
    </source>
</reference>
<comment type="similarity">
    <text evidence="2 4">Belongs to the AB hydrolase superfamily. Lipase family.</text>
</comment>
<dbReference type="AlphaFoldDB" id="A0A182NSI6"/>
<dbReference type="CDD" id="cd00707">
    <property type="entry name" value="Pancreat_lipase_like"/>
    <property type="match status" value="1"/>
</dbReference>
<evidence type="ECO:0000313" key="8">
    <source>
        <dbReference type="Proteomes" id="UP000075884"/>
    </source>
</evidence>
<dbReference type="STRING" id="7168.A0A182NSI6"/>
<keyword evidence="3" id="KW-0964">Secreted</keyword>
<evidence type="ECO:0000259" key="6">
    <source>
        <dbReference type="Pfam" id="PF00151"/>
    </source>
</evidence>
<dbReference type="GO" id="GO:0016298">
    <property type="term" value="F:lipase activity"/>
    <property type="evidence" value="ECO:0007669"/>
    <property type="project" value="InterPro"/>
</dbReference>
<dbReference type="PANTHER" id="PTHR11610:SF150">
    <property type="entry name" value="FI01825P-RELATED"/>
    <property type="match status" value="1"/>
</dbReference>
<dbReference type="PRINTS" id="PR00821">
    <property type="entry name" value="TAGLIPASE"/>
</dbReference>
<feature type="region of interest" description="Disordered" evidence="5">
    <location>
        <begin position="14"/>
        <end position="78"/>
    </location>
</feature>
<dbReference type="FunFam" id="3.40.50.1820:FF:000076">
    <property type="entry name" value="phospholipase A1"/>
    <property type="match status" value="1"/>
</dbReference>
<dbReference type="Proteomes" id="UP000075884">
    <property type="component" value="Unassembled WGS sequence"/>
</dbReference>
<dbReference type="EnsemblMetazoa" id="ADIR010626-RA">
    <property type="protein sequence ID" value="ADIR010626-PA"/>
    <property type="gene ID" value="ADIR010626"/>
</dbReference>
<dbReference type="Pfam" id="PF00151">
    <property type="entry name" value="Lipase"/>
    <property type="match status" value="1"/>
</dbReference>
<name>A0A182NSI6_9DIPT</name>
<evidence type="ECO:0000313" key="7">
    <source>
        <dbReference type="EnsemblMetazoa" id="ADIR010626-PA"/>
    </source>
</evidence>
<dbReference type="InterPro" id="IPR033906">
    <property type="entry name" value="Lipase_N"/>
</dbReference>
<protein>
    <recommendedName>
        <fullName evidence="6">Lipase domain-containing protein</fullName>
    </recommendedName>
</protein>
<sequence>MEAYSLLLAWRTGRHGRQAHSKPHEPVPADTGRGHPVGRAGPSKPKRTYCRERERYNGRGVADQGRPQRIDRVSSCGSTRCQRRQTRLEQRLLLPTKRKPILYNILTFNFTEDSSAWYCDDVFFSVLKRHVKTYGGAGLSNDSILERQQSSAESANISFHLFTRQNPSTSQRLIPTVESLNGSFFNGSRPTRVIVHGFCNCQHSNFCQTVKDALLYANDVNIITIDWSDTAGVLEYILLRLRLDQVAVSLAGFVDFLHNTTDLQLDDLHLIGHSLGAHLAGLSGKRVTSGRVGAILGLDPAGPLFSSSEPRTRLASTDAQYVEVIHTNGGTLGMYDPIGTADFYPNGGKHQPGCLPWIFGMSCSHGRAWELYAESVYTPVGFKAVPCDSVQQIEGSVCRIDLPKMDMGGEPVNKTKSGLFVLSTNSRFPYAKG</sequence>
<organism evidence="7 8">
    <name type="scientific">Anopheles dirus</name>
    <dbReference type="NCBI Taxonomy" id="7168"/>
    <lineage>
        <taxon>Eukaryota</taxon>
        <taxon>Metazoa</taxon>
        <taxon>Ecdysozoa</taxon>
        <taxon>Arthropoda</taxon>
        <taxon>Hexapoda</taxon>
        <taxon>Insecta</taxon>
        <taxon>Pterygota</taxon>
        <taxon>Neoptera</taxon>
        <taxon>Endopterygota</taxon>
        <taxon>Diptera</taxon>
        <taxon>Nematocera</taxon>
        <taxon>Culicoidea</taxon>
        <taxon>Culicidae</taxon>
        <taxon>Anophelinae</taxon>
        <taxon>Anopheles</taxon>
    </lineage>
</organism>
<evidence type="ECO:0000256" key="3">
    <source>
        <dbReference type="ARBA" id="ARBA00022525"/>
    </source>
</evidence>
<evidence type="ECO:0000256" key="1">
    <source>
        <dbReference type="ARBA" id="ARBA00004613"/>
    </source>
</evidence>
<evidence type="ECO:0000256" key="2">
    <source>
        <dbReference type="ARBA" id="ARBA00010701"/>
    </source>
</evidence>
<dbReference type="InterPro" id="IPR029058">
    <property type="entry name" value="AB_hydrolase_fold"/>
</dbReference>
<dbReference type="GO" id="GO:0016042">
    <property type="term" value="P:lipid catabolic process"/>
    <property type="evidence" value="ECO:0007669"/>
    <property type="project" value="TreeGrafter"/>
</dbReference>
<comment type="subcellular location">
    <subcellularLocation>
        <location evidence="1">Secreted</location>
    </subcellularLocation>
</comment>
<dbReference type="SUPFAM" id="SSF53474">
    <property type="entry name" value="alpha/beta-Hydrolases"/>
    <property type="match status" value="1"/>
</dbReference>
<evidence type="ECO:0000256" key="4">
    <source>
        <dbReference type="RuleBase" id="RU004262"/>
    </source>
</evidence>
<reference evidence="7" key="2">
    <citation type="submission" date="2020-05" db="UniProtKB">
        <authorList>
            <consortium name="EnsemblMetazoa"/>
        </authorList>
    </citation>
    <scope>IDENTIFICATION</scope>
    <source>
        <strain evidence="7">WRAIR2</strain>
    </source>
</reference>
<proteinExistence type="inferred from homology"/>
<dbReference type="Gene3D" id="3.40.50.1820">
    <property type="entry name" value="alpha/beta hydrolase"/>
    <property type="match status" value="1"/>
</dbReference>
<feature type="domain" description="Lipase" evidence="6">
    <location>
        <begin position="145"/>
        <end position="430"/>
    </location>
</feature>
<dbReference type="GO" id="GO:0005615">
    <property type="term" value="C:extracellular space"/>
    <property type="evidence" value="ECO:0007669"/>
    <property type="project" value="TreeGrafter"/>
</dbReference>
<dbReference type="InterPro" id="IPR013818">
    <property type="entry name" value="Lipase"/>
</dbReference>
<evidence type="ECO:0000256" key="5">
    <source>
        <dbReference type="SAM" id="MobiDB-lite"/>
    </source>
</evidence>
<dbReference type="PANTHER" id="PTHR11610">
    <property type="entry name" value="LIPASE"/>
    <property type="match status" value="1"/>
</dbReference>